<dbReference type="AlphaFoldDB" id="A8AUH7"/>
<name>A8AUH7_STRGC</name>
<feature type="transmembrane region" description="Helical" evidence="1">
    <location>
        <begin position="25"/>
        <end position="49"/>
    </location>
</feature>
<dbReference type="NCBIfam" id="TIGR03949">
    <property type="entry name" value="bact_IIb_cerein"/>
    <property type="match status" value="1"/>
</dbReference>
<reference evidence="2 3" key="1">
    <citation type="journal article" date="2007" name="J. Bacteriol.">
        <title>Genome-wide transcriptional changes in Streptococcus gordonii in response to competence signaling peptide.</title>
        <authorList>
            <person name="Vickerman M.M."/>
            <person name="Iobst S."/>
            <person name="Jesionowski A.M."/>
            <person name="Gill S.R."/>
        </authorList>
    </citation>
    <scope>NUCLEOTIDE SEQUENCE [LARGE SCALE GENOMIC DNA]</scope>
    <source>
        <strain evidence="3">Challis / ATCC 35105 / BCRC 15272 / CH1 / DL1 / V288</strain>
    </source>
</reference>
<dbReference type="RefSeq" id="WP_011999663.1">
    <property type="nucleotide sequence ID" value="NC_009785.1"/>
</dbReference>
<keyword evidence="1" id="KW-1133">Transmembrane helix</keyword>
<organism evidence="2 3">
    <name type="scientific">Streptococcus gordonii (strain Challis / ATCC 35105 / BCRC 15272 / CH1 / DL1 / V288)</name>
    <dbReference type="NCBI Taxonomy" id="467705"/>
    <lineage>
        <taxon>Bacteria</taxon>
        <taxon>Bacillati</taxon>
        <taxon>Bacillota</taxon>
        <taxon>Bacilli</taxon>
        <taxon>Lactobacillales</taxon>
        <taxon>Streptococcaceae</taxon>
        <taxon>Streptococcus</taxon>
    </lineage>
</organism>
<protein>
    <submittedName>
        <fullName evidence="2">Bacteriocin</fullName>
    </submittedName>
</protein>
<evidence type="ECO:0000313" key="3">
    <source>
        <dbReference type="Proteomes" id="UP000001131"/>
    </source>
</evidence>
<proteinExistence type="predicted"/>
<sequence length="53" mass="5379">MTKFENTTSLQALTEQELENTAGGIAPFLIGAGIVAGLGGGFFGGYALARIFG</sequence>
<accession>A8AUH7</accession>
<dbReference type="InterPro" id="IPR023991">
    <property type="entry name" value="Bacteriocin_IIb_lactobn/cerein"/>
</dbReference>
<keyword evidence="1" id="KW-0812">Transmembrane</keyword>
<dbReference type="KEGG" id="sgo:SGO_0115"/>
<dbReference type="Proteomes" id="UP000001131">
    <property type="component" value="Chromosome"/>
</dbReference>
<evidence type="ECO:0000313" key="2">
    <source>
        <dbReference type="EMBL" id="ABV10183.1"/>
    </source>
</evidence>
<keyword evidence="3" id="KW-1185">Reference proteome</keyword>
<dbReference type="EMBL" id="CP000725">
    <property type="protein sequence ID" value="ABV10183.1"/>
    <property type="molecule type" value="Genomic_DNA"/>
</dbReference>
<evidence type="ECO:0000256" key="1">
    <source>
        <dbReference type="SAM" id="Phobius"/>
    </source>
</evidence>
<gene>
    <name evidence="2" type="primary">sthB</name>
    <name evidence="2" type="ordered locus">SGO_0115</name>
</gene>
<dbReference type="HOGENOM" id="CLU_3066685_0_0_9"/>
<keyword evidence="1" id="KW-0472">Membrane</keyword>